<sequence>MEAFTLLKYIAEGNPFSIFLQNGKKYPGGINSNIKKSRGIEQYFNYFKMLSEIEKYYQVRFISIDEITDDTFQLVRLLYAISCNSEMQLDFTSYLEGKFDAEAITNLKERNGEPINDLTIVFDTYRIFVHDQIFTFKHRTLRINDAEVVNLDAVLNGETDMLRITTYFKRGD</sequence>
<protein>
    <submittedName>
        <fullName evidence="1">Uncharacterized protein</fullName>
    </submittedName>
</protein>
<reference evidence="1 2" key="1">
    <citation type="submission" date="2018-01" db="EMBL/GenBank/DDBJ databases">
        <title>A novel member of the phylum Bacteroidetes isolated from glacier ice.</title>
        <authorList>
            <person name="Liu Q."/>
            <person name="Xin Y.-H."/>
        </authorList>
    </citation>
    <scope>NUCLEOTIDE SEQUENCE [LARGE SCALE GENOMIC DNA]</scope>
    <source>
        <strain evidence="1 2">RB1R16</strain>
    </source>
</reference>
<dbReference type="EMBL" id="PPSL01000007">
    <property type="protein sequence ID" value="PQJ09119.1"/>
    <property type="molecule type" value="Genomic_DNA"/>
</dbReference>
<evidence type="ECO:0000313" key="1">
    <source>
        <dbReference type="EMBL" id="PQJ09119.1"/>
    </source>
</evidence>
<dbReference type="RefSeq" id="WP_105041024.1">
    <property type="nucleotide sequence ID" value="NZ_PPSL01000007.1"/>
</dbReference>
<accession>A0A2S7SQE0</accession>
<dbReference type="Proteomes" id="UP000239872">
    <property type="component" value="Unassembled WGS sequence"/>
</dbReference>
<comment type="caution">
    <text evidence="1">The sequence shown here is derived from an EMBL/GenBank/DDBJ whole genome shotgun (WGS) entry which is preliminary data.</text>
</comment>
<name>A0A2S7SQE0_9BACT</name>
<organism evidence="1 2">
    <name type="scientific">Flavipsychrobacter stenotrophus</name>
    <dbReference type="NCBI Taxonomy" id="2077091"/>
    <lineage>
        <taxon>Bacteria</taxon>
        <taxon>Pseudomonadati</taxon>
        <taxon>Bacteroidota</taxon>
        <taxon>Chitinophagia</taxon>
        <taxon>Chitinophagales</taxon>
        <taxon>Chitinophagaceae</taxon>
        <taxon>Flavipsychrobacter</taxon>
    </lineage>
</organism>
<proteinExistence type="predicted"/>
<evidence type="ECO:0000313" key="2">
    <source>
        <dbReference type="Proteomes" id="UP000239872"/>
    </source>
</evidence>
<keyword evidence="2" id="KW-1185">Reference proteome</keyword>
<gene>
    <name evidence="1" type="ORF">CJD36_020185</name>
</gene>
<dbReference type="AlphaFoldDB" id="A0A2S7SQE0"/>